<accession>G5GQK5</accession>
<dbReference type="RefSeq" id="WP_006692972.1">
    <property type="nucleotide sequence ID" value="NZ_JH376799.1"/>
</dbReference>
<name>G5GQK5_9FIRM</name>
<organism evidence="2 3">
    <name type="scientific">Selenomonas infelix ATCC 43532</name>
    <dbReference type="NCBI Taxonomy" id="679201"/>
    <lineage>
        <taxon>Bacteria</taxon>
        <taxon>Bacillati</taxon>
        <taxon>Bacillota</taxon>
        <taxon>Negativicutes</taxon>
        <taxon>Selenomonadales</taxon>
        <taxon>Selenomonadaceae</taxon>
        <taxon>Selenomonas</taxon>
    </lineage>
</organism>
<keyword evidence="3" id="KW-1185">Reference proteome</keyword>
<comment type="caution">
    <text evidence="2">The sequence shown here is derived from an EMBL/GenBank/DDBJ whole genome shotgun (WGS) entry which is preliminary data.</text>
</comment>
<sequence>MKLVYPAIFYADEEAYAVVVPDLPGCVSGGASLPEAIAMGEDAASGWVLGELEDGRTAPPASRMEDIHPDPEMGEGFVSLLSLDMDAYATKYGSKSIRKNLTIPAWLNTFAEKKRLNVSKVLQDALTELYQKEAAV</sequence>
<dbReference type="Pfam" id="PF15919">
    <property type="entry name" value="HicB_lk_antitox"/>
    <property type="match status" value="1"/>
</dbReference>
<dbReference type="InterPro" id="IPR031807">
    <property type="entry name" value="HicB-like"/>
</dbReference>
<protein>
    <recommendedName>
        <fullName evidence="1">HicB-like antitoxin of toxin-antitoxin system domain-containing protein</fullName>
    </recommendedName>
</protein>
<evidence type="ECO:0000259" key="1">
    <source>
        <dbReference type="Pfam" id="PF15919"/>
    </source>
</evidence>
<dbReference type="InterPro" id="IPR035069">
    <property type="entry name" value="TTHA1013/TTHA0281-like"/>
</dbReference>
<gene>
    <name evidence="2" type="ORF">HMPREF9334_01536</name>
</gene>
<dbReference type="AlphaFoldDB" id="G5GQK5"/>
<dbReference type="eggNOG" id="COG1598">
    <property type="taxonomic scope" value="Bacteria"/>
</dbReference>
<feature type="domain" description="HicB-like antitoxin of toxin-antitoxin system" evidence="1">
    <location>
        <begin position="6"/>
        <end position="107"/>
    </location>
</feature>
<dbReference type="EMBL" id="ACZM01000015">
    <property type="protein sequence ID" value="EHG20640.1"/>
    <property type="molecule type" value="Genomic_DNA"/>
</dbReference>
<dbReference type="OrthoDB" id="5419659at2"/>
<reference evidence="2 3" key="1">
    <citation type="submission" date="2011-08" db="EMBL/GenBank/DDBJ databases">
        <title>The Genome Sequence of Selenomonas infelix ATCC 43532.</title>
        <authorList>
            <consortium name="The Broad Institute Genome Sequencing Platform"/>
            <person name="Earl A."/>
            <person name="Ward D."/>
            <person name="Feldgarden M."/>
            <person name="Gevers D."/>
            <person name="Izard J."/>
            <person name="Blanton J.M."/>
            <person name="Baranova O.V."/>
            <person name="Dewhirst F.E."/>
            <person name="Young S.K."/>
            <person name="Zeng Q."/>
            <person name="Gargeya S."/>
            <person name="Fitzgerald M."/>
            <person name="Haas B."/>
            <person name="Abouelleil A."/>
            <person name="Alvarado L."/>
            <person name="Arachchi H.M."/>
            <person name="Berlin A."/>
            <person name="Brown A."/>
            <person name="Chapman S.B."/>
            <person name="Chen Z."/>
            <person name="Dunbar C."/>
            <person name="Freedman E."/>
            <person name="Gearin G."/>
            <person name="Gellesch M."/>
            <person name="Goldberg J."/>
            <person name="Griggs A."/>
            <person name="Gujja S."/>
            <person name="Heiman D."/>
            <person name="Howarth C."/>
            <person name="Larson L."/>
            <person name="Lui A."/>
            <person name="MacDonald P.J.P."/>
            <person name="Montmayeur A."/>
            <person name="Murphy C."/>
            <person name="Neiman D."/>
            <person name="Pearson M."/>
            <person name="Priest M."/>
            <person name="Roberts A."/>
            <person name="Saif S."/>
            <person name="Shea T."/>
            <person name="Shenoy N."/>
            <person name="Sisk P."/>
            <person name="Stolte C."/>
            <person name="Sykes S."/>
            <person name="Wortman J."/>
            <person name="Nusbaum C."/>
            <person name="Birren B."/>
        </authorList>
    </citation>
    <scope>NUCLEOTIDE SEQUENCE [LARGE SCALE GENOMIC DNA]</scope>
    <source>
        <strain evidence="2 3">ATCC 43532</strain>
    </source>
</reference>
<dbReference type="PATRIC" id="fig|679201.3.peg.1552"/>
<dbReference type="Proteomes" id="UP000004129">
    <property type="component" value="Unassembled WGS sequence"/>
</dbReference>
<dbReference type="HOGENOM" id="CLU_114047_0_0_9"/>
<evidence type="ECO:0000313" key="2">
    <source>
        <dbReference type="EMBL" id="EHG20640.1"/>
    </source>
</evidence>
<proteinExistence type="predicted"/>
<dbReference type="Gene3D" id="3.30.160.250">
    <property type="match status" value="1"/>
</dbReference>
<evidence type="ECO:0000313" key="3">
    <source>
        <dbReference type="Proteomes" id="UP000004129"/>
    </source>
</evidence>
<dbReference type="STRING" id="679201.HMPREF9334_01536"/>
<dbReference type="SUPFAM" id="SSF143100">
    <property type="entry name" value="TTHA1013/TTHA0281-like"/>
    <property type="match status" value="1"/>
</dbReference>